<dbReference type="AlphaFoldDB" id="A0A5S6R0B8"/>
<name>A0A5S6R0B8_TRIMR</name>
<dbReference type="GO" id="GO:0015179">
    <property type="term" value="F:L-amino acid transmembrane transporter activity"/>
    <property type="evidence" value="ECO:0007669"/>
    <property type="project" value="TreeGrafter"/>
</dbReference>
<evidence type="ECO:0000256" key="5">
    <source>
        <dbReference type="SAM" id="MobiDB-lite"/>
    </source>
</evidence>
<evidence type="ECO:0000256" key="3">
    <source>
        <dbReference type="ARBA" id="ARBA00022989"/>
    </source>
</evidence>
<feature type="domain" description="Amino acid transporter transmembrane" evidence="7">
    <location>
        <begin position="81"/>
        <end position="481"/>
    </location>
</feature>
<feature type="transmembrane region" description="Helical" evidence="6">
    <location>
        <begin position="111"/>
        <end position="132"/>
    </location>
</feature>
<keyword evidence="3 6" id="KW-1133">Transmembrane helix</keyword>
<dbReference type="WBParaSite" id="TMUE_3000012930.1">
    <property type="protein sequence ID" value="TMUE_3000012930.1"/>
    <property type="gene ID" value="WBGene00286618"/>
</dbReference>
<feature type="transmembrane region" description="Helical" evidence="6">
    <location>
        <begin position="310"/>
        <end position="332"/>
    </location>
</feature>
<evidence type="ECO:0000256" key="4">
    <source>
        <dbReference type="ARBA" id="ARBA00023136"/>
    </source>
</evidence>
<dbReference type="GO" id="GO:0005774">
    <property type="term" value="C:vacuolar membrane"/>
    <property type="evidence" value="ECO:0007669"/>
    <property type="project" value="TreeGrafter"/>
</dbReference>
<reference evidence="9" key="1">
    <citation type="submission" date="2019-12" db="UniProtKB">
        <authorList>
            <consortium name="WormBaseParasite"/>
        </authorList>
    </citation>
    <scope>IDENTIFICATION</scope>
</reference>
<keyword evidence="4 6" id="KW-0472">Membrane</keyword>
<feature type="region of interest" description="Disordered" evidence="5">
    <location>
        <begin position="45"/>
        <end position="76"/>
    </location>
</feature>
<feature type="transmembrane region" description="Helical" evidence="6">
    <location>
        <begin position="465"/>
        <end position="487"/>
    </location>
</feature>
<feature type="transmembrane region" description="Helical" evidence="6">
    <location>
        <begin position="421"/>
        <end position="445"/>
    </location>
</feature>
<dbReference type="STRING" id="70415.A0A5S6R0B8"/>
<dbReference type="Proteomes" id="UP000046395">
    <property type="component" value="Unassembled WGS sequence"/>
</dbReference>
<proteinExistence type="predicted"/>
<keyword evidence="8" id="KW-1185">Reference proteome</keyword>
<dbReference type="PANTHER" id="PTHR22950:SF349">
    <property type="entry name" value="AMINO ACID TRANSPORTER TRANSMEMBRANE DOMAIN-CONTAINING PROTEIN"/>
    <property type="match status" value="1"/>
</dbReference>
<keyword evidence="2 6" id="KW-0812">Transmembrane</keyword>
<organism evidence="8 9">
    <name type="scientific">Trichuris muris</name>
    <name type="common">Mouse whipworm</name>
    <dbReference type="NCBI Taxonomy" id="70415"/>
    <lineage>
        <taxon>Eukaryota</taxon>
        <taxon>Metazoa</taxon>
        <taxon>Ecdysozoa</taxon>
        <taxon>Nematoda</taxon>
        <taxon>Enoplea</taxon>
        <taxon>Dorylaimia</taxon>
        <taxon>Trichinellida</taxon>
        <taxon>Trichuridae</taxon>
        <taxon>Trichuris</taxon>
    </lineage>
</organism>
<dbReference type="InterPro" id="IPR013057">
    <property type="entry name" value="AA_transpt_TM"/>
</dbReference>
<evidence type="ECO:0000256" key="2">
    <source>
        <dbReference type="ARBA" id="ARBA00022692"/>
    </source>
</evidence>
<feature type="transmembrane region" description="Helical" evidence="6">
    <location>
        <begin position="209"/>
        <end position="228"/>
    </location>
</feature>
<feature type="transmembrane region" description="Helical" evidence="6">
    <location>
        <begin position="174"/>
        <end position="197"/>
    </location>
</feature>
<protein>
    <submittedName>
        <fullName evidence="9">Aa_trans domain-containing protein</fullName>
    </submittedName>
</protein>
<feature type="transmembrane region" description="Helical" evidence="6">
    <location>
        <begin position="235"/>
        <end position="257"/>
    </location>
</feature>
<sequence length="494" mass="55108">MNSSSKQPSVCSVSSRVELMRMSSNTSSVSSLDTVSQNVVLESITGMSETTENKQEGPPNTSRKKRHAWLHGKRSEKRNTISDEQAVMSLIKGLCGTGMFALPQAMKHAGLWNGLVLLIVNNAIAIYCLHILGRRAQKFCYRTEQTSLNYGDVVELSFTYAPQPLCRFARAAKICTITFICLCQLGICAAYLTFIAANFQQAFDFAADYSVQMYMSMVLPFLLAAVSLRHLKHISILAMLGNPAQFLCLGITLYYIFQEVPTVRNLPAFGSWDTMFLAFGTIMFSFEAINLILPIENRTRNPSFFLKWNGVLNVSCILVTAFYVAIGLFGYVRYGENIKDSITLNLPYDEPLARSVKAIIAVAVALSYPLQYHVPMDFIAGYLKEKYIEKPHKRMLLEYSVRYGLTLLIFVFAMVVSSLGLIISLVGAFTGATLALVIPPIMNIVHLYNERSTTKWFKTRVTVDLLVLLYGLVGLTAGTVICVYDIIRATNHDH</sequence>
<dbReference type="Pfam" id="PF01490">
    <property type="entry name" value="Aa_trans"/>
    <property type="match status" value="1"/>
</dbReference>
<evidence type="ECO:0000256" key="6">
    <source>
        <dbReference type="SAM" id="Phobius"/>
    </source>
</evidence>
<dbReference type="PANTHER" id="PTHR22950">
    <property type="entry name" value="AMINO ACID TRANSPORTER"/>
    <property type="match status" value="1"/>
</dbReference>
<accession>A0A5S6R0B8</accession>
<feature type="transmembrane region" description="Helical" evidence="6">
    <location>
        <begin position="395"/>
        <end position="415"/>
    </location>
</feature>
<evidence type="ECO:0000256" key="1">
    <source>
        <dbReference type="ARBA" id="ARBA00004141"/>
    </source>
</evidence>
<feature type="compositionally biased region" description="Basic residues" evidence="5">
    <location>
        <begin position="62"/>
        <end position="76"/>
    </location>
</feature>
<evidence type="ECO:0000313" key="9">
    <source>
        <dbReference type="WBParaSite" id="TMUE_3000012930.1"/>
    </source>
</evidence>
<evidence type="ECO:0000313" key="8">
    <source>
        <dbReference type="Proteomes" id="UP000046395"/>
    </source>
</evidence>
<evidence type="ECO:0000259" key="7">
    <source>
        <dbReference type="Pfam" id="PF01490"/>
    </source>
</evidence>
<feature type="transmembrane region" description="Helical" evidence="6">
    <location>
        <begin position="269"/>
        <end position="289"/>
    </location>
</feature>
<feature type="transmembrane region" description="Helical" evidence="6">
    <location>
        <begin position="352"/>
        <end position="374"/>
    </location>
</feature>
<comment type="subcellular location">
    <subcellularLocation>
        <location evidence="1">Membrane</location>
        <topology evidence="1">Multi-pass membrane protein</topology>
    </subcellularLocation>
</comment>